<gene>
    <name evidence="1" type="ORF">J0X13_06000</name>
</gene>
<dbReference type="Proteomes" id="UP000664163">
    <property type="component" value="Unassembled WGS sequence"/>
</dbReference>
<dbReference type="RefSeq" id="WP_207070517.1">
    <property type="nucleotide sequence ID" value="NZ_JAFLND010000001.1"/>
</dbReference>
<comment type="caution">
    <text evidence="1">The sequence shown here is derived from an EMBL/GenBank/DDBJ whole genome shotgun (WGS) entry which is preliminary data.</text>
</comment>
<evidence type="ECO:0000313" key="1">
    <source>
        <dbReference type="EMBL" id="MBO0330094.1"/>
    </source>
</evidence>
<evidence type="ECO:0000313" key="2">
    <source>
        <dbReference type="Proteomes" id="UP000664163"/>
    </source>
</evidence>
<keyword evidence="2" id="KW-1185">Reference proteome</keyword>
<sequence>MKNLQSNNTSGGSYKQIKEQLDLAMTMLDEGAYSNTEYETIINGLKVDFLRLDREKRSKR</sequence>
<dbReference type="EMBL" id="JAFLND010000001">
    <property type="protein sequence ID" value="MBO0330094.1"/>
    <property type="molecule type" value="Genomic_DNA"/>
</dbReference>
<accession>A0ABS3EV28</accession>
<proteinExistence type="predicted"/>
<protein>
    <recommendedName>
        <fullName evidence="3">Type II toxin-antitoxin system ParD family antitoxin</fullName>
    </recommendedName>
</protein>
<reference evidence="1 2" key="1">
    <citation type="submission" date="2021-03" db="EMBL/GenBank/DDBJ databases">
        <title>Muricauda sp. CAU 1631 isolated from Incheon.</title>
        <authorList>
            <person name="Kim W."/>
        </authorList>
    </citation>
    <scope>NUCLEOTIDE SEQUENCE [LARGE SCALE GENOMIC DNA]</scope>
    <source>
        <strain evidence="1 2">CAU 1631</strain>
    </source>
</reference>
<evidence type="ECO:0008006" key="3">
    <source>
        <dbReference type="Google" id="ProtNLM"/>
    </source>
</evidence>
<organism evidence="1 2">
    <name type="scientific">[Muricauda] lutisoli</name>
    <dbReference type="NCBI Taxonomy" id="2816035"/>
    <lineage>
        <taxon>Bacteria</taxon>
        <taxon>Pseudomonadati</taxon>
        <taxon>Bacteroidota</taxon>
        <taxon>Flavobacteriia</taxon>
        <taxon>Flavobacteriales</taxon>
        <taxon>Flavobacteriaceae</taxon>
        <taxon>Allomuricauda</taxon>
    </lineage>
</organism>
<name>A0ABS3EV28_9FLAO</name>